<keyword evidence="3" id="KW-1185">Reference proteome</keyword>
<sequence length="58" mass="6036">MKAGLVVMAAGWAPLLYEIAFGPADSNPIGLGLLMVIATAIALILFAIAGLRTFFRST</sequence>
<evidence type="ECO:0000256" key="1">
    <source>
        <dbReference type="SAM" id="Phobius"/>
    </source>
</evidence>
<name>A0A512AHK1_9SPHN</name>
<keyword evidence="1" id="KW-0812">Transmembrane</keyword>
<protein>
    <submittedName>
        <fullName evidence="2">Uncharacterized protein</fullName>
    </submittedName>
</protein>
<comment type="caution">
    <text evidence="2">The sequence shown here is derived from an EMBL/GenBank/DDBJ whole genome shotgun (WGS) entry which is preliminary data.</text>
</comment>
<organism evidence="2 3">
    <name type="scientific">Novosphingobium sediminis</name>
    <dbReference type="NCBI Taxonomy" id="707214"/>
    <lineage>
        <taxon>Bacteria</taxon>
        <taxon>Pseudomonadati</taxon>
        <taxon>Pseudomonadota</taxon>
        <taxon>Alphaproteobacteria</taxon>
        <taxon>Sphingomonadales</taxon>
        <taxon>Sphingomonadaceae</taxon>
        <taxon>Novosphingobium</taxon>
    </lineage>
</organism>
<dbReference type="AlphaFoldDB" id="A0A512AHK1"/>
<feature type="transmembrane region" description="Helical" evidence="1">
    <location>
        <begin position="30"/>
        <end position="55"/>
    </location>
</feature>
<keyword evidence="1" id="KW-1133">Transmembrane helix</keyword>
<evidence type="ECO:0000313" key="2">
    <source>
        <dbReference type="EMBL" id="GEN99165.1"/>
    </source>
</evidence>
<dbReference type="RefSeq" id="WP_170233765.1">
    <property type="nucleotide sequence ID" value="NZ_BJYR01000007.1"/>
</dbReference>
<reference evidence="2 3" key="1">
    <citation type="submission" date="2019-07" db="EMBL/GenBank/DDBJ databases">
        <title>Whole genome shotgun sequence of Novosphingobium sediminis NBRC 106119.</title>
        <authorList>
            <person name="Hosoyama A."/>
            <person name="Uohara A."/>
            <person name="Ohji S."/>
            <person name="Ichikawa N."/>
        </authorList>
    </citation>
    <scope>NUCLEOTIDE SEQUENCE [LARGE SCALE GENOMIC DNA]</scope>
    <source>
        <strain evidence="2 3">NBRC 106119</strain>
    </source>
</reference>
<evidence type="ECO:0000313" key="3">
    <source>
        <dbReference type="Proteomes" id="UP000321464"/>
    </source>
</evidence>
<proteinExistence type="predicted"/>
<accession>A0A512AHK1</accession>
<dbReference type="EMBL" id="BJYR01000007">
    <property type="protein sequence ID" value="GEN99165.1"/>
    <property type="molecule type" value="Genomic_DNA"/>
</dbReference>
<dbReference type="Proteomes" id="UP000321464">
    <property type="component" value="Unassembled WGS sequence"/>
</dbReference>
<keyword evidence="1" id="KW-0472">Membrane</keyword>
<gene>
    <name evidence="2" type="ORF">NSE01_09980</name>
</gene>